<dbReference type="EMBL" id="BAAAET010000001">
    <property type="protein sequence ID" value="GAA0681771.1"/>
    <property type="molecule type" value="Genomic_DNA"/>
</dbReference>
<sequence length="98" mass="11261">MFTIKRQKLFPTSSHPQGRGVLPWYEQVGGKVFRSYGHPDGVSNSAEFIVQQGKLLPLKQRDLGLPGAPWYVERDNRFYPGYGHPDGDSRLPWFEVRD</sequence>
<comment type="caution">
    <text evidence="1">The sequence shown here is derived from an EMBL/GenBank/DDBJ whole genome shotgun (WGS) entry which is preliminary data.</text>
</comment>
<organism evidence="1 2">
    <name type="scientific">Marinobacterium maritimum</name>
    <dbReference type="NCBI Taxonomy" id="500162"/>
    <lineage>
        <taxon>Bacteria</taxon>
        <taxon>Pseudomonadati</taxon>
        <taxon>Pseudomonadota</taxon>
        <taxon>Gammaproteobacteria</taxon>
        <taxon>Oceanospirillales</taxon>
        <taxon>Oceanospirillaceae</taxon>
        <taxon>Marinobacterium</taxon>
    </lineage>
</organism>
<protein>
    <submittedName>
        <fullName evidence="1">Uncharacterized protein</fullName>
    </submittedName>
</protein>
<gene>
    <name evidence="1" type="ORF">GCM10009104_03130</name>
</gene>
<proteinExistence type="predicted"/>
<name>A0ABP3TBW5_9GAMM</name>
<evidence type="ECO:0000313" key="1">
    <source>
        <dbReference type="EMBL" id="GAA0681771.1"/>
    </source>
</evidence>
<evidence type="ECO:0000313" key="2">
    <source>
        <dbReference type="Proteomes" id="UP001499915"/>
    </source>
</evidence>
<reference evidence="2" key="1">
    <citation type="journal article" date="2019" name="Int. J. Syst. Evol. Microbiol.">
        <title>The Global Catalogue of Microorganisms (GCM) 10K type strain sequencing project: providing services to taxonomists for standard genome sequencing and annotation.</title>
        <authorList>
            <consortium name="The Broad Institute Genomics Platform"/>
            <consortium name="The Broad Institute Genome Sequencing Center for Infectious Disease"/>
            <person name="Wu L."/>
            <person name="Ma J."/>
        </authorList>
    </citation>
    <scope>NUCLEOTIDE SEQUENCE [LARGE SCALE GENOMIC DNA]</scope>
    <source>
        <strain evidence="2">JCM 15134</strain>
    </source>
</reference>
<dbReference type="RefSeq" id="WP_343801232.1">
    <property type="nucleotide sequence ID" value="NZ_BAAAET010000001.1"/>
</dbReference>
<keyword evidence="2" id="KW-1185">Reference proteome</keyword>
<dbReference type="Proteomes" id="UP001499915">
    <property type="component" value="Unassembled WGS sequence"/>
</dbReference>
<accession>A0ABP3TBW5</accession>